<dbReference type="InterPro" id="IPR002575">
    <property type="entry name" value="Aminoglycoside_PTrfase"/>
</dbReference>
<dbReference type="PANTHER" id="PTHR21310">
    <property type="entry name" value="AMINOGLYCOSIDE PHOSPHOTRANSFERASE-RELATED-RELATED"/>
    <property type="match status" value="1"/>
</dbReference>
<dbReference type="CDD" id="cd05154">
    <property type="entry name" value="ACAD10_11_N-like"/>
    <property type="match status" value="1"/>
</dbReference>
<dbReference type="GO" id="GO:0016740">
    <property type="term" value="F:transferase activity"/>
    <property type="evidence" value="ECO:0007669"/>
    <property type="project" value="UniProtKB-KW"/>
</dbReference>
<dbReference type="EMBL" id="RCHR01000002">
    <property type="protein sequence ID" value="RLL46840.1"/>
    <property type="molecule type" value="Genomic_DNA"/>
</dbReference>
<comment type="caution">
    <text evidence="2">The sequence shown here is derived from an EMBL/GenBank/DDBJ whole genome shotgun (WGS) entry which is preliminary data.</text>
</comment>
<keyword evidence="3" id="KW-1185">Reference proteome</keyword>
<sequence length="372" mass="43360">MKRGIIDCYSFFYSNLFLKYRQRVLNMITLQTHDIETVLTNYVSKNILNREDTELIDFFQPSGGWSDEAYVFTLSWKENAKWKKQGFVVRKAKNGGLTFGEKDLYPQYGILDELSKHSSLPVPKVYIFEKNKSILGNEFFVMEKLEGASYVPWSKEGRAFFQKAAKGDIPKQFVRYLADLHTLDYESLDLSQSLFKGSRVDYIDFKIKELENVYATFKFMDDPIVVDGIEWLSVNKPEPIPLSIIHNDYRTGNLMYKEDKITGILDWEAAEIGDPRMDIAYVCAKANRMDSPLLSYLIEKDTFFMEYKERTNLEFSEGDIFYFEVYHQLKFLMISLSAANAFIKEGSTDLRMARQGFRLTLMKNMLAELLGY</sequence>
<evidence type="ECO:0000313" key="3">
    <source>
        <dbReference type="Proteomes" id="UP000270219"/>
    </source>
</evidence>
<proteinExistence type="predicted"/>
<dbReference type="SUPFAM" id="SSF56112">
    <property type="entry name" value="Protein kinase-like (PK-like)"/>
    <property type="match status" value="1"/>
</dbReference>
<accession>A0A498DDV2</accession>
<dbReference type="InterPro" id="IPR011009">
    <property type="entry name" value="Kinase-like_dom_sf"/>
</dbReference>
<evidence type="ECO:0000259" key="1">
    <source>
        <dbReference type="Pfam" id="PF01636"/>
    </source>
</evidence>
<gene>
    <name evidence="2" type="ORF">D8M04_06475</name>
</gene>
<protein>
    <submittedName>
        <fullName evidence="2">Phosphotransferase family protein</fullName>
    </submittedName>
</protein>
<evidence type="ECO:0000313" key="2">
    <source>
        <dbReference type="EMBL" id="RLL46840.1"/>
    </source>
</evidence>
<reference evidence="2 3" key="1">
    <citation type="submission" date="2018-10" db="EMBL/GenBank/DDBJ databases">
        <title>Oceanobacillus sp. YLB-02 draft genome.</title>
        <authorList>
            <person name="Yu L."/>
        </authorList>
    </citation>
    <scope>NUCLEOTIDE SEQUENCE [LARGE SCALE GENOMIC DNA]</scope>
    <source>
        <strain evidence="2 3">YLB-02</strain>
    </source>
</reference>
<feature type="domain" description="Aminoglycoside phosphotransferase" evidence="1">
    <location>
        <begin position="62"/>
        <end position="285"/>
    </location>
</feature>
<dbReference type="Pfam" id="PF01636">
    <property type="entry name" value="APH"/>
    <property type="match status" value="1"/>
</dbReference>
<dbReference type="PANTHER" id="PTHR21310:SF40">
    <property type="entry name" value="AMINOGLYCOSIDE PHOSPHOTRANSFERASE DOMAIN-CONTAINING PROTEIN-RELATED"/>
    <property type="match status" value="1"/>
</dbReference>
<dbReference type="AlphaFoldDB" id="A0A498DDV2"/>
<dbReference type="InterPro" id="IPR051678">
    <property type="entry name" value="AGP_Transferase"/>
</dbReference>
<dbReference type="InterPro" id="IPR041726">
    <property type="entry name" value="ACAD10_11_N"/>
</dbReference>
<dbReference type="Proteomes" id="UP000270219">
    <property type="component" value="Unassembled WGS sequence"/>
</dbReference>
<dbReference type="Gene3D" id="3.30.200.20">
    <property type="entry name" value="Phosphorylase Kinase, domain 1"/>
    <property type="match status" value="1"/>
</dbReference>
<dbReference type="Gene3D" id="3.90.1200.10">
    <property type="match status" value="1"/>
</dbReference>
<keyword evidence="2" id="KW-0808">Transferase</keyword>
<name>A0A498DDV2_9BACI</name>
<organism evidence="2 3">
    <name type="scientific">Oceanobacillus piezotolerans</name>
    <dbReference type="NCBI Taxonomy" id="2448030"/>
    <lineage>
        <taxon>Bacteria</taxon>
        <taxon>Bacillati</taxon>
        <taxon>Bacillota</taxon>
        <taxon>Bacilli</taxon>
        <taxon>Bacillales</taxon>
        <taxon>Bacillaceae</taxon>
        <taxon>Oceanobacillus</taxon>
    </lineage>
</organism>